<keyword evidence="4" id="KW-1185">Reference proteome</keyword>
<dbReference type="AlphaFoldDB" id="A0A9N7YLX9"/>
<feature type="region of interest" description="Disordered" evidence="1">
    <location>
        <begin position="39"/>
        <end position="85"/>
    </location>
</feature>
<protein>
    <submittedName>
        <fullName evidence="3">Uncharacterized protein</fullName>
    </submittedName>
</protein>
<keyword evidence="2" id="KW-0472">Membrane</keyword>
<sequence length="168" mass="18093">MGNNNRRCAAAAAAAAAAEGPTPDSIRLYTTLSKSFIQTPAPRKRDAASRRPLSQLIRKSHARGEEGDISPRTCPGEAPLSGPERSQLSWWRVYARQGAACWTRSQKKKEKRGRFVNSSPPVLLLLLLLLVFPPALSSVSAPLGTKAQPASLSNPSSRPRAGKLPTRT</sequence>
<organism evidence="3 4">
    <name type="scientific">Pleuronectes platessa</name>
    <name type="common">European plaice</name>
    <dbReference type="NCBI Taxonomy" id="8262"/>
    <lineage>
        <taxon>Eukaryota</taxon>
        <taxon>Metazoa</taxon>
        <taxon>Chordata</taxon>
        <taxon>Craniata</taxon>
        <taxon>Vertebrata</taxon>
        <taxon>Euteleostomi</taxon>
        <taxon>Actinopterygii</taxon>
        <taxon>Neopterygii</taxon>
        <taxon>Teleostei</taxon>
        <taxon>Neoteleostei</taxon>
        <taxon>Acanthomorphata</taxon>
        <taxon>Carangaria</taxon>
        <taxon>Pleuronectiformes</taxon>
        <taxon>Pleuronectoidei</taxon>
        <taxon>Pleuronectidae</taxon>
        <taxon>Pleuronectes</taxon>
    </lineage>
</organism>
<feature type="compositionally biased region" description="Polar residues" evidence="1">
    <location>
        <begin position="148"/>
        <end position="157"/>
    </location>
</feature>
<feature type="region of interest" description="Disordered" evidence="1">
    <location>
        <begin position="142"/>
        <end position="168"/>
    </location>
</feature>
<evidence type="ECO:0000256" key="1">
    <source>
        <dbReference type="SAM" id="MobiDB-lite"/>
    </source>
</evidence>
<keyword evidence="2" id="KW-1133">Transmembrane helix</keyword>
<accession>A0A9N7YLX9</accession>
<proteinExistence type="predicted"/>
<feature type="transmembrane region" description="Helical" evidence="2">
    <location>
        <begin position="115"/>
        <end position="136"/>
    </location>
</feature>
<evidence type="ECO:0000313" key="4">
    <source>
        <dbReference type="Proteomes" id="UP001153269"/>
    </source>
</evidence>
<comment type="caution">
    <text evidence="3">The sequence shown here is derived from an EMBL/GenBank/DDBJ whole genome shotgun (WGS) entry which is preliminary data.</text>
</comment>
<evidence type="ECO:0000256" key="2">
    <source>
        <dbReference type="SAM" id="Phobius"/>
    </source>
</evidence>
<keyword evidence="2" id="KW-0812">Transmembrane</keyword>
<name>A0A9N7YLX9_PLEPL</name>
<reference evidence="3" key="1">
    <citation type="submission" date="2020-03" db="EMBL/GenBank/DDBJ databases">
        <authorList>
            <person name="Weist P."/>
        </authorList>
    </citation>
    <scope>NUCLEOTIDE SEQUENCE</scope>
</reference>
<dbReference type="EMBL" id="CADEAL010001231">
    <property type="protein sequence ID" value="CAB1430443.1"/>
    <property type="molecule type" value="Genomic_DNA"/>
</dbReference>
<evidence type="ECO:0000313" key="3">
    <source>
        <dbReference type="EMBL" id="CAB1430443.1"/>
    </source>
</evidence>
<gene>
    <name evidence="3" type="ORF">PLEPLA_LOCUS18425</name>
</gene>
<dbReference type="Proteomes" id="UP001153269">
    <property type="component" value="Unassembled WGS sequence"/>
</dbReference>